<dbReference type="PANTHER" id="PTHR43107:SF21">
    <property type="entry name" value="FATTY ACID TRANSPORT PROTEIN 1, ISOFORM F-RELATED"/>
    <property type="match status" value="1"/>
</dbReference>
<comment type="catalytic activity">
    <reaction evidence="11">
        <text>a long-chain fatty acid + ATP + CoA = a long-chain fatty acyl-CoA + AMP + diphosphate</text>
        <dbReference type="Rhea" id="RHEA:15421"/>
        <dbReference type="ChEBI" id="CHEBI:30616"/>
        <dbReference type="ChEBI" id="CHEBI:33019"/>
        <dbReference type="ChEBI" id="CHEBI:57287"/>
        <dbReference type="ChEBI" id="CHEBI:57560"/>
        <dbReference type="ChEBI" id="CHEBI:83139"/>
        <dbReference type="ChEBI" id="CHEBI:456215"/>
        <dbReference type="EC" id="6.2.1.3"/>
    </reaction>
    <physiologicalReaction direction="left-to-right" evidence="11">
        <dbReference type="Rhea" id="RHEA:15422"/>
    </physiologicalReaction>
</comment>
<evidence type="ECO:0000256" key="7">
    <source>
        <dbReference type="ARBA" id="ARBA00022741"/>
    </source>
</evidence>
<reference evidence="19" key="1">
    <citation type="submission" date="2021-05" db="EMBL/GenBank/DDBJ databases">
        <authorList>
            <person name="Alioto T."/>
            <person name="Alioto T."/>
            <person name="Gomez Garrido J."/>
        </authorList>
    </citation>
    <scope>NUCLEOTIDE SEQUENCE</scope>
</reference>
<dbReference type="AlphaFoldDB" id="A0A8D8QZL4"/>
<evidence type="ECO:0000256" key="16">
    <source>
        <dbReference type="SAM" id="Phobius"/>
    </source>
</evidence>
<evidence type="ECO:0000256" key="14">
    <source>
        <dbReference type="ARBA" id="ARBA00041297"/>
    </source>
</evidence>
<dbReference type="InterPro" id="IPR045851">
    <property type="entry name" value="AMP-bd_C_sf"/>
</dbReference>
<keyword evidence="8" id="KW-0443">Lipid metabolism</keyword>
<evidence type="ECO:0000259" key="17">
    <source>
        <dbReference type="Pfam" id="PF00501"/>
    </source>
</evidence>
<dbReference type="InterPro" id="IPR020845">
    <property type="entry name" value="AMP-binding_CS"/>
</dbReference>
<dbReference type="EMBL" id="HBUF01111332">
    <property type="protein sequence ID" value="CAG6640291.1"/>
    <property type="molecule type" value="Transcribed_RNA"/>
</dbReference>
<name>A0A8D8QZL4_9HEMI</name>
<feature type="domain" description="AMP-binding enzyme C-terminal" evidence="18">
    <location>
        <begin position="584"/>
        <end position="659"/>
    </location>
</feature>
<dbReference type="FunFam" id="3.30.300.30:FF:000002">
    <property type="entry name" value="Long-chain fatty acid transport protein 1"/>
    <property type="match status" value="1"/>
</dbReference>
<evidence type="ECO:0000256" key="5">
    <source>
        <dbReference type="ARBA" id="ARBA00022598"/>
    </source>
</evidence>
<evidence type="ECO:0000256" key="2">
    <source>
        <dbReference type="ARBA" id="ARBA00006432"/>
    </source>
</evidence>
<evidence type="ECO:0000256" key="10">
    <source>
        <dbReference type="ARBA" id="ARBA00023136"/>
    </source>
</evidence>
<dbReference type="PANTHER" id="PTHR43107">
    <property type="entry name" value="LONG-CHAIN FATTY ACID TRANSPORT PROTEIN"/>
    <property type="match status" value="1"/>
</dbReference>
<dbReference type="InterPro" id="IPR042099">
    <property type="entry name" value="ANL_N_sf"/>
</dbReference>
<dbReference type="GO" id="GO:0005324">
    <property type="term" value="F:long-chain fatty acid transmembrane transporter activity"/>
    <property type="evidence" value="ECO:0007669"/>
    <property type="project" value="TreeGrafter"/>
</dbReference>
<dbReference type="PROSITE" id="PS00455">
    <property type="entry name" value="AMP_BINDING"/>
    <property type="match status" value="1"/>
</dbReference>
<dbReference type="NCBIfam" id="NF006134">
    <property type="entry name" value="PRK08279.1"/>
    <property type="match status" value="1"/>
</dbReference>
<dbReference type="GO" id="GO:0044539">
    <property type="term" value="P:long-chain fatty acid import into cell"/>
    <property type="evidence" value="ECO:0007669"/>
    <property type="project" value="TreeGrafter"/>
</dbReference>
<dbReference type="InterPro" id="IPR000873">
    <property type="entry name" value="AMP-dep_synth/lig_dom"/>
</dbReference>
<feature type="transmembrane region" description="Helical" evidence="16">
    <location>
        <begin position="54"/>
        <end position="77"/>
    </location>
</feature>
<evidence type="ECO:0000256" key="13">
    <source>
        <dbReference type="ARBA" id="ARBA00036527"/>
    </source>
</evidence>
<comment type="catalytic activity">
    <reaction evidence="13">
        <text>a very long-chain fatty acid + ATP + CoA = a very long-chain fatty acyl-CoA + AMP + diphosphate</text>
        <dbReference type="Rhea" id="RHEA:54536"/>
        <dbReference type="ChEBI" id="CHEBI:30616"/>
        <dbReference type="ChEBI" id="CHEBI:33019"/>
        <dbReference type="ChEBI" id="CHEBI:57287"/>
        <dbReference type="ChEBI" id="CHEBI:58950"/>
        <dbReference type="ChEBI" id="CHEBI:138261"/>
        <dbReference type="ChEBI" id="CHEBI:456215"/>
    </reaction>
    <physiologicalReaction direction="left-to-right" evidence="13">
        <dbReference type="Rhea" id="RHEA:54537"/>
    </physiologicalReaction>
</comment>
<evidence type="ECO:0000256" key="12">
    <source>
        <dbReference type="ARBA" id="ARBA00026121"/>
    </source>
</evidence>
<dbReference type="Pfam" id="PF00501">
    <property type="entry name" value="AMP-binding"/>
    <property type="match status" value="1"/>
</dbReference>
<comment type="catalytic activity">
    <reaction evidence="15">
        <text>tetracosanoate + ATP + CoA = tetracosanoyl-CoA + AMP + diphosphate</text>
        <dbReference type="Rhea" id="RHEA:33639"/>
        <dbReference type="ChEBI" id="CHEBI:30616"/>
        <dbReference type="ChEBI" id="CHEBI:31014"/>
        <dbReference type="ChEBI" id="CHEBI:33019"/>
        <dbReference type="ChEBI" id="CHEBI:57287"/>
        <dbReference type="ChEBI" id="CHEBI:65052"/>
        <dbReference type="ChEBI" id="CHEBI:456215"/>
    </reaction>
    <physiologicalReaction direction="left-to-right" evidence="15">
        <dbReference type="Rhea" id="RHEA:33640"/>
    </physiologicalReaction>
</comment>
<proteinExistence type="inferred from homology"/>
<evidence type="ECO:0000256" key="11">
    <source>
        <dbReference type="ARBA" id="ARBA00024484"/>
    </source>
</evidence>
<keyword evidence="7" id="KW-0547">Nucleotide-binding</keyword>
<keyword evidence="4" id="KW-1003">Cell membrane</keyword>
<dbReference type="Pfam" id="PF13193">
    <property type="entry name" value="AMP-binding_C"/>
    <property type="match status" value="1"/>
</dbReference>
<keyword evidence="5" id="KW-0436">Ligase</keyword>
<keyword evidence="6 16" id="KW-0812">Transmembrane</keyword>
<evidence type="ECO:0000256" key="15">
    <source>
        <dbReference type="ARBA" id="ARBA00048666"/>
    </source>
</evidence>
<evidence type="ECO:0000256" key="9">
    <source>
        <dbReference type="ARBA" id="ARBA00022989"/>
    </source>
</evidence>
<dbReference type="GO" id="GO:0005886">
    <property type="term" value="C:plasma membrane"/>
    <property type="evidence" value="ECO:0007669"/>
    <property type="project" value="UniProtKB-SubCell"/>
</dbReference>
<dbReference type="GO" id="GO:0004467">
    <property type="term" value="F:long-chain fatty acid-CoA ligase activity"/>
    <property type="evidence" value="ECO:0007669"/>
    <property type="project" value="UniProtKB-EC"/>
</dbReference>
<evidence type="ECO:0000259" key="18">
    <source>
        <dbReference type="Pfam" id="PF13193"/>
    </source>
</evidence>
<keyword evidence="8" id="KW-0276">Fatty acid metabolism</keyword>
<dbReference type="EC" id="6.2.1.3" evidence="12"/>
<organism evidence="19">
    <name type="scientific">Cacopsylla melanoneura</name>
    <dbReference type="NCBI Taxonomy" id="428564"/>
    <lineage>
        <taxon>Eukaryota</taxon>
        <taxon>Metazoa</taxon>
        <taxon>Ecdysozoa</taxon>
        <taxon>Arthropoda</taxon>
        <taxon>Hexapoda</taxon>
        <taxon>Insecta</taxon>
        <taxon>Pterygota</taxon>
        <taxon>Neoptera</taxon>
        <taxon>Paraneoptera</taxon>
        <taxon>Hemiptera</taxon>
        <taxon>Sternorrhyncha</taxon>
        <taxon>Psylloidea</taxon>
        <taxon>Psyllidae</taxon>
        <taxon>Psyllinae</taxon>
        <taxon>Cacopsylla</taxon>
    </lineage>
</organism>
<dbReference type="GO" id="GO:0000166">
    <property type="term" value="F:nucleotide binding"/>
    <property type="evidence" value="ECO:0007669"/>
    <property type="project" value="UniProtKB-KW"/>
</dbReference>
<evidence type="ECO:0000256" key="6">
    <source>
        <dbReference type="ARBA" id="ARBA00022692"/>
    </source>
</evidence>
<dbReference type="GO" id="GO:0005789">
    <property type="term" value="C:endoplasmic reticulum membrane"/>
    <property type="evidence" value="ECO:0007669"/>
    <property type="project" value="TreeGrafter"/>
</dbReference>
<evidence type="ECO:0000313" key="19">
    <source>
        <dbReference type="EMBL" id="CAG6640290.1"/>
    </source>
</evidence>
<keyword evidence="3" id="KW-0813">Transport</keyword>
<evidence type="ECO:0000256" key="8">
    <source>
        <dbReference type="ARBA" id="ARBA00022832"/>
    </source>
</evidence>
<comment type="similarity">
    <text evidence="2">Belongs to the ATP-dependent AMP-binding enzyme family.</text>
</comment>
<dbReference type="Gene3D" id="3.40.50.12780">
    <property type="entry name" value="N-terminal domain of ligase-like"/>
    <property type="match status" value="1"/>
</dbReference>
<dbReference type="InterPro" id="IPR025110">
    <property type="entry name" value="AMP-bd_C"/>
</dbReference>
<dbReference type="SUPFAM" id="SSF56801">
    <property type="entry name" value="Acetyl-CoA synthetase-like"/>
    <property type="match status" value="1"/>
</dbReference>
<dbReference type="EMBL" id="HBUF01111331">
    <property type="protein sequence ID" value="CAG6640290.1"/>
    <property type="molecule type" value="Transcribed_RNA"/>
</dbReference>
<dbReference type="Gene3D" id="3.30.300.30">
    <property type="match status" value="1"/>
</dbReference>
<evidence type="ECO:0000256" key="3">
    <source>
        <dbReference type="ARBA" id="ARBA00022448"/>
    </source>
</evidence>
<protein>
    <recommendedName>
        <fullName evidence="12">long-chain-fatty-acid--CoA ligase</fullName>
        <ecNumber evidence="12">6.2.1.3</ecNumber>
    </recommendedName>
    <alternativeName>
        <fullName evidence="14">Long-chain-fatty-acid--CoA ligase</fullName>
    </alternativeName>
</protein>
<sequence>MTPKTPPCDDFVPPTTDKTDVELGLPIGTKLPLKHDDPLNVPSKKKRKTIIQKLLKLGLKLFLVFSFLLLFSAMIWISFGWMFLVQLALVAFVAYLVAGGGYQFLILILRTAPRDLTALQRYLRFLWKARRVADKDLTVADIFREHAVRSPSKVVFMFENTEWTALEVESYSNRVANFFLAQGLKKGDSVALMLENRPEFVCLWLGLSKLGVITALINHNLRQNSLLHCINIADIKTFIYGVEVTEAVQEIAPQLGSNVKLFSWNPNESSTDSPVPRSLAIVPLLNESSPSPPSLNYNVGVQDKLIYIYTSGTTGLPKAAVISNHRYYFLAGAIAYQIGFQNKDRFYTPLPLYHTAGGAMSIGQALIFGCCVVIRKKFSASNYFSDVCKYKCTVGQYIGEMCRYLLSTPEKPDDKAHQVRLMFGNGLRPQIWSEFVERFRIEQIGEFYGATEGNANIANIDNQPGAIGFVSRIIPTIYPISIIRVDPVTSEPIRNSKGLCQRCEPGEPGVFIGKIVPSNPARAYLGYVNEKDSAKKIVTDVFEKGDSAFLSGDLLVMDKWGYLYFKDRTGDTFRWKGENVSTCEVEGVVSNVSQYRDCVVYGVEVPGYEGRAGMAAILDINNSLDVAEVSEGIKKALPSYARPMFIRCLREVEMTGTYKLKKLDLQKEGFDPSAIQDKLSYMSPKGVYEDLTSELYKEILAGKIRL</sequence>
<accession>A0A8D8QZL4</accession>
<comment type="subcellular location">
    <subcellularLocation>
        <location evidence="1">Cell membrane</location>
        <topology evidence="1">Multi-pass membrane protein</topology>
    </subcellularLocation>
</comment>
<evidence type="ECO:0000256" key="1">
    <source>
        <dbReference type="ARBA" id="ARBA00004651"/>
    </source>
</evidence>
<keyword evidence="10 16" id="KW-0472">Membrane</keyword>
<dbReference type="FunFam" id="3.40.50.12780:FF:000005">
    <property type="entry name" value="Solute carrier family 27 member 6"/>
    <property type="match status" value="1"/>
</dbReference>
<keyword evidence="9 16" id="KW-1133">Transmembrane helix</keyword>
<feature type="domain" description="AMP-dependent synthetase/ligase" evidence="17">
    <location>
        <begin position="143"/>
        <end position="473"/>
    </location>
</feature>
<evidence type="ECO:0000256" key="4">
    <source>
        <dbReference type="ARBA" id="ARBA00022475"/>
    </source>
</evidence>
<feature type="transmembrane region" description="Helical" evidence="16">
    <location>
        <begin position="83"/>
        <end position="109"/>
    </location>
</feature>